<evidence type="ECO:0000256" key="7">
    <source>
        <dbReference type="ARBA" id="ARBA00023054"/>
    </source>
</evidence>
<keyword evidence="4" id="KW-0963">Cytoplasm</keyword>
<evidence type="ECO:0000313" key="15">
    <source>
        <dbReference type="EMBL" id="CAE7227074.1"/>
    </source>
</evidence>
<evidence type="ECO:0000256" key="2">
    <source>
        <dbReference type="ARBA" id="ARBA00004245"/>
    </source>
</evidence>
<evidence type="ECO:0000313" key="16">
    <source>
        <dbReference type="Proteomes" id="UP000604046"/>
    </source>
</evidence>
<dbReference type="GO" id="GO:0005794">
    <property type="term" value="C:Golgi apparatus"/>
    <property type="evidence" value="ECO:0007669"/>
    <property type="project" value="TreeGrafter"/>
</dbReference>
<comment type="similarity">
    <text evidence="3">Belongs to the DRC4 family.</text>
</comment>
<dbReference type="GO" id="GO:0031514">
    <property type="term" value="C:motile cilium"/>
    <property type="evidence" value="ECO:0007669"/>
    <property type="project" value="UniProtKB-SubCell"/>
</dbReference>
<dbReference type="PANTHER" id="PTHR31543:SF0">
    <property type="entry name" value="DYNEIN REGULATORY COMPLEX SUBUNIT 4"/>
    <property type="match status" value="1"/>
</dbReference>
<reference evidence="15" key="1">
    <citation type="submission" date="2021-02" db="EMBL/GenBank/DDBJ databases">
        <authorList>
            <person name="Dougan E. K."/>
            <person name="Rhodes N."/>
            <person name="Thang M."/>
            <person name="Chan C."/>
        </authorList>
    </citation>
    <scope>NUCLEOTIDE SEQUENCE</scope>
</reference>
<feature type="coiled-coil region" evidence="11">
    <location>
        <begin position="315"/>
        <end position="451"/>
    </location>
</feature>
<protein>
    <submittedName>
        <fullName evidence="15">DRC4 protein</fullName>
    </submittedName>
</protein>
<dbReference type="AlphaFoldDB" id="A0A812KNE2"/>
<dbReference type="GO" id="GO:0005874">
    <property type="term" value="C:microtubule"/>
    <property type="evidence" value="ECO:0007669"/>
    <property type="project" value="UniProtKB-KW"/>
</dbReference>
<keyword evidence="7 11" id="KW-0175">Coiled coil</keyword>
<feature type="transmembrane region" description="Helical" evidence="13">
    <location>
        <begin position="113"/>
        <end position="135"/>
    </location>
</feature>
<feature type="transmembrane region" description="Helical" evidence="13">
    <location>
        <begin position="141"/>
        <end position="160"/>
    </location>
</feature>
<accession>A0A812KNE2</accession>
<dbReference type="PANTHER" id="PTHR31543">
    <property type="entry name" value="DYNEIN REGULATORY COMPLEX SUBUNIT 4"/>
    <property type="match status" value="1"/>
</dbReference>
<keyword evidence="6" id="KW-0282">Flagellum</keyword>
<sequence>MEDGSRESELALGFEARAGQFAGAARSTRGHREERERHGSSYRESRQRKQKATRSGREGKLLRCIAAQGSNISQSAGEKKLYGALLNDQLSHDAEAARVAMSKRRRRVNCMPILLALLLPWAVFVLCFTLAGFFFHLHMPLTTTLAELLVVAVCVQRVFWAWRLWKRGVAEGFYPGYLAVTCLLAALVGWVPATALRFRSRLYSAAKEAVFHICTLLLHSSELQFTSDSSHSVSGSKGAGLSSFAMGKKGKHLGLVHRKKKAAAPEPVEEIPADLKELTIPNLRDRIDAFQYRLSKAAKDRNYMQLEKDMVNRFYEITKSEVKQVEAELLNMDRKMEILERDFRVHIKVHEQKVQNLEYEHKEAKRQVHENGDMDLQKARDLHSEQLLNMNKEKLELKRDIRETQLENEDEVKMMLQGFAKRLQNLRDTFEQNHQQLQAQYEEQVEQLKIDLELRRKVEIHEIEERKNQHINELLFNHQEAFDEIKAYYNDITHDNLQLIKSLKDEIFEMKEKEKTNKKKMDLLRQENRDLTRPLEEKLAEQRALEEELKTYTKDKMALKNLKAHFKKLEEQITEAKQEYRTCEDKYRKMEKERDDLYKRFKKAVQEIQRKAELGKNVVLEKKLETLSQQFDEKQAQLTEVLTNARLDPTIVGNVTKKLEQVLGAKNRQIKDLQYQVHQATKQYNDTIRVYESKLGSLGVDPEEIGFEAIQTATSLMPARLVTRVG</sequence>
<comment type="caution">
    <text evidence="15">The sequence shown here is derived from an EMBL/GenBank/DDBJ whole genome shotgun (WGS) entry which is preliminary data.</text>
</comment>
<gene>
    <name evidence="15" type="primary">DRC4</name>
    <name evidence="15" type="ORF">SNAT2548_LOCUS8920</name>
</gene>
<keyword evidence="10" id="KW-0966">Cell projection</keyword>
<evidence type="ECO:0000256" key="8">
    <source>
        <dbReference type="ARBA" id="ARBA00023069"/>
    </source>
</evidence>
<feature type="coiled-coil region" evidence="11">
    <location>
        <begin position="510"/>
        <end position="644"/>
    </location>
</feature>
<keyword evidence="5" id="KW-0493">Microtubule</keyword>
<dbReference type="OrthoDB" id="767661at2759"/>
<evidence type="ECO:0000256" key="11">
    <source>
        <dbReference type="SAM" id="Coils"/>
    </source>
</evidence>
<evidence type="ECO:0000256" key="6">
    <source>
        <dbReference type="ARBA" id="ARBA00022846"/>
    </source>
</evidence>
<keyword evidence="13" id="KW-0812">Transmembrane</keyword>
<evidence type="ECO:0000256" key="13">
    <source>
        <dbReference type="SAM" id="Phobius"/>
    </source>
</evidence>
<dbReference type="Pfam" id="PF13851">
    <property type="entry name" value="GAS"/>
    <property type="match status" value="1"/>
</dbReference>
<evidence type="ECO:0000256" key="1">
    <source>
        <dbReference type="ARBA" id="ARBA00004230"/>
    </source>
</evidence>
<dbReference type="InterPro" id="IPR039308">
    <property type="entry name" value="GAS8"/>
</dbReference>
<feature type="domain" description="Growth arrest-specific protein 8" evidence="14">
    <location>
        <begin position="473"/>
        <end position="673"/>
    </location>
</feature>
<keyword evidence="13" id="KW-0472">Membrane</keyword>
<keyword evidence="16" id="KW-1185">Reference proteome</keyword>
<evidence type="ECO:0000256" key="3">
    <source>
        <dbReference type="ARBA" id="ARBA00009859"/>
    </source>
</evidence>
<feature type="compositionally biased region" description="Basic and acidic residues" evidence="12">
    <location>
        <begin position="30"/>
        <end position="47"/>
    </location>
</feature>
<keyword evidence="9" id="KW-0206">Cytoskeleton</keyword>
<comment type="subcellular location">
    <subcellularLocation>
        <location evidence="1">Cell projection</location>
        <location evidence="1">Cilium</location>
        <location evidence="1">Flagellum</location>
    </subcellularLocation>
    <subcellularLocation>
        <location evidence="2">Cytoplasm</location>
        <location evidence="2">Cytoskeleton</location>
    </subcellularLocation>
</comment>
<feature type="region of interest" description="Disordered" evidence="12">
    <location>
        <begin position="1"/>
        <end position="57"/>
    </location>
</feature>
<evidence type="ECO:0000259" key="14">
    <source>
        <dbReference type="Pfam" id="PF13851"/>
    </source>
</evidence>
<evidence type="ECO:0000256" key="4">
    <source>
        <dbReference type="ARBA" id="ARBA00022490"/>
    </source>
</evidence>
<dbReference type="GO" id="GO:0048870">
    <property type="term" value="P:cell motility"/>
    <property type="evidence" value="ECO:0007669"/>
    <property type="project" value="InterPro"/>
</dbReference>
<name>A0A812KNE2_9DINO</name>
<proteinExistence type="inferred from homology"/>
<evidence type="ECO:0000256" key="12">
    <source>
        <dbReference type="SAM" id="MobiDB-lite"/>
    </source>
</evidence>
<dbReference type="Proteomes" id="UP000604046">
    <property type="component" value="Unassembled WGS sequence"/>
</dbReference>
<evidence type="ECO:0000256" key="5">
    <source>
        <dbReference type="ARBA" id="ARBA00022701"/>
    </source>
</evidence>
<feature type="transmembrane region" description="Helical" evidence="13">
    <location>
        <begin position="172"/>
        <end position="191"/>
    </location>
</feature>
<dbReference type="GO" id="GO:0031267">
    <property type="term" value="F:small GTPase binding"/>
    <property type="evidence" value="ECO:0007669"/>
    <property type="project" value="InterPro"/>
</dbReference>
<dbReference type="EMBL" id="CAJNDS010000669">
    <property type="protein sequence ID" value="CAE7227074.1"/>
    <property type="molecule type" value="Genomic_DNA"/>
</dbReference>
<dbReference type="GO" id="GO:0008017">
    <property type="term" value="F:microtubule binding"/>
    <property type="evidence" value="ECO:0007669"/>
    <property type="project" value="InterPro"/>
</dbReference>
<evidence type="ECO:0000256" key="9">
    <source>
        <dbReference type="ARBA" id="ARBA00023212"/>
    </source>
</evidence>
<keyword evidence="13" id="KW-1133">Transmembrane helix</keyword>
<evidence type="ECO:0000256" key="10">
    <source>
        <dbReference type="ARBA" id="ARBA00023273"/>
    </source>
</evidence>
<keyword evidence="8" id="KW-0969">Cilium</keyword>
<organism evidence="15 16">
    <name type="scientific">Symbiodinium natans</name>
    <dbReference type="NCBI Taxonomy" id="878477"/>
    <lineage>
        <taxon>Eukaryota</taxon>
        <taxon>Sar</taxon>
        <taxon>Alveolata</taxon>
        <taxon>Dinophyceae</taxon>
        <taxon>Suessiales</taxon>
        <taxon>Symbiodiniaceae</taxon>
        <taxon>Symbiodinium</taxon>
    </lineage>
</organism>
<dbReference type="InterPro" id="IPR025593">
    <property type="entry name" value="GAS8_dom"/>
</dbReference>